<dbReference type="GO" id="GO:0005886">
    <property type="term" value="C:plasma membrane"/>
    <property type="evidence" value="ECO:0007669"/>
    <property type="project" value="TreeGrafter"/>
</dbReference>
<keyword evidence="1" id="KW-0472">Membrane</keyword>
<feature type="transmembrane region" description="Helical" evidence="1">
    <location>
        <begin position="126"/>
        <end position="148"/>
    </location>
</feature>
<evidence type="ECO:0000313" key="3">
    <source>
        <dbReference type="Proteomes" id="UP000035709"/>
    </source>
</evidence>
<dbReference type="OrthoDB" id="2456403at2"/>
<organism evidence="2 3">
    <name type="scientific">Lactobacillus acetotolerans</name>
    <dbReference type="NCBI Taxonomy" id="1600"/>
    <lineage>
        <taxon>Bacteria</taxon>
        <taxon>Bacillati</taxon>
        <taxon>Bacillota</taxon>
        <taxon>Bacilli</taxon>
        <taxon>Lactobacillales</taxon>
        <taxon>Lactobacillaceae</taxon>
        <taxon>Lactobacillus</taxon>
    </lineage>
</organism>
<dbReference type="PANTHER" id="PTHR34989:SF1">
    <property type="entry name" value="PROTEIN HDED"/>
    <property type="match status" value="1"/>
</dbReference>
<sequence>MDNFSSSKEHRGFDWAAFISGILMVIAAILLIRHPGVGLRAFVLIFAILSIVQGFVWFAVYSHFRDLMSYGWVTILAGILDIIVGILFLYSYDVAGLALAYLFAIWFFVDSIAGMVLAWHLRKFSTFYFVFDLILDILSLLISIALMFNPALSALTLVMLIAVWLIIFGIDQIVVAFAHR</sequence>
<dbReference type="AlphaFoldDB" id="A0A0D6A3V6"/>
<keyword evidence="1" id="KW-0812">Transmembrane</keyword>
<dbReference type="RefSeq" id="WP_060459617.1">
    <property type="nucleotide sequence ID" value="NZ_AP014808.1"/>
</dbReference>
<dbReference type="PATRIC" id="fig|1600.4.peg.1173"/>
<reference evidence="2 3" key="1">
    <citation type="submission" date="2015-03" db="EMBL/GenBank/DDBJ databases">
        <title>Complete genome sequence of Lactobacillus acetotolerans NBRC 13120.</title>
        <authorList>
            <person name="Toh H."/>
            <person name="Morita H."/>
            <person name="Fujita N."/>
        </authorList>
    </citation>
    <scope>NUCLEOTIDE SEQUENCE [LARGE SCALE GENOMIC DNA]</scope>
    <source>
        <strain evidence="2 3">NBRC 13120</strain>
    </source>
</reference>
<dbReference type="Pfam" id="PF03729">
    <property type="entry name" value="DUF308"/>
    <property type="match status" value="2"/>
</dbReference>
<evidence type="ECO:0008006" key="4">
    <source>
        <dbReference type="Google" id="ProtNLM"/>
    </source>
</evidence>
<dbReference type="KEGG" id="lae:LBAT_1148"/>
<feature type="transmembrane region" description="Helical" evidence="1">
    <location>
        <begin position="72"/>
        <end position="92"/>
    </location>
</feature>
<evidence type="ECO:0000313" key="2">
    <source>
        <dbReference type="EMBL" id="BAQ57537.1"/>
    </source>
</evidence>
<feature type="transmembrane region" description="Helical" evidence="1">
    <location>
        <begin position="98"/>
        <end position="119"/>
    </location>
</feature>
<dbReference type="PANTHER" id="PTHR34989">
    <property type="entry name" value="PROTEIN HDED"/>
    <property type="match status" value="1"/>
</dbReference>
<evidence type="ECO:0000256" key="1">
    <source>
        <dbReference type="SAM" id="Phobius"/>
    </source>
</evidence>
<keyword evidence="3" id="KW-1185">Reference proteome</keyword>
<accession>A0A0D6A3V6</accession>
<gene>
    <name evidence="2" type="ORF">LBAT_1148</name>
</gene>
<proteinExistence type="predicted"/>
<dbReference type="EMBL" id="AP014808">
    <property type="protein sequence ID" value="BAQ57537.1"/>
    <property type="molecule type" value="Genomic_DNA"/>
</dbReference>
<dbReference type="InterPro" id="IPR005325">
    <property type="entry name" value="DUF308_memb"/>
</dbReference>
<dbReference type="InterPro" id="IPR052712">
    <property type="entry name" value="Acid_resist_chaperone_HdeD"/>
</dbReference>
<dbReference type="STRING" id="1600.LBAT_1148"/>
<protein>
    <recommendedName>
        <fullName evidence="4">DUF308 domain-containing protein</fullName>
    </recommendedName>
</protein>
<feature type="transmembrane region" description="Helical" evidence="1">
    <location>
        <begin position="12"/>
        <end position="32"/>
    </location>
</feature>
<feature type="transmembrane region" description="Helical" evidence="1">
    <location>
        <begin position="38"/>
        <end position="60"/>
    </location>
</feature>
<dbReference type="Proteomes" id="UP000035709">
    <property type="component" value="Chromosome"/>
</dbReference>
<keyword evidence="1" id="KW-1133">Transmembrane helix</keyword>
<feature type="transmembrane region" description="Helical" evidence="1">
    <location>
        <begin position="154"/>
        <end position="178"/>
    </location>
</feature>
<name>A0A0D6A3V6_9LACO</name>